<dbReference type="PANTHER" id="PTHR32309:SF13">
    <property type="entry name" value="FERRIC ENTEROBACTIN TRANSPORT PROTEIN FEPE"/>
    <property type="match status" value="1"/>
</dbReference>
<comment type="catalytic activity">
    <reaction evidence="15">
        <text>L-tyrosyl-[protein] + ATP = O-phospho-L-tyrosyl-[protein] + ADP + H(+)</text>
        <dbReference type="Rhea" id="RHEA:10596"/>
        <dbReference type="Rhea" id="RHEA-COMP:10136"/>
        <dbReference type="Rhea" id="RHEA-COMP:20101"/>
        <dbReference type="ChEBI" id="CHEBI:15378"/>
        <dbReference type="ChEBI" id="CHEBI:30616"/>
        <dbReference type="ChEBI" id="CHEBI:46858"/>
        <dbReference type="ChEBI" id="CHEBI:61978"/>
        <dbReference type="ChEBI" id="CHEBI:456216"/>
        <dbReference type="EC" id="2.7.10.2"/>
    </reaction>
</comment>
<evidence type="ECO:0000256" key="3">
    <source>
        <dbReference type="ARBA" id="ARBA00008883"/>
    </source>
</evidence>
<feature type="transmembrane region" description="Helical" evidence="17">
    <location>
        <begin position="38"/>
        <end position="63"/>
    </location>
</feature>
<keyword evidence="6" id="KW-0997">Cell inner membrane</keyword>
<name>A0A840CF44_9RHOB</name>
<evidence type="ECO:0000259" key="19">
    <source>
        <dbReference type="Pfam" id="PF13614"/>
    </source>
</evidence>
<keyword evidence="22" id="KW-1185">Reference proteome</keyword>
<evidence type="ECO:0000256" key="10">
    <source>
        <dbReference type="ARBA" id="ARBA00022777"/>
    </source>
</evidence>
<evidence type="ECO:0000259" key="18">
    <source>
        <dbReference type="Pfam" id="PF02706"/>
    </source>
</evidence>
<dbReference type="InterPro" id="IPR005702">
    <property type="entry name" value="Wzc-like_C"/>
</dbReference>
<reference evidence="21" key="1">
    <citation type="submission" date="2020-08" db="EMBL/GenBank/DDBJ databases">
        <title>Genomic Encyclopedia of Type Strains, Phase IV (KMG-IV): sequencing the most valuable type-strain genomes for metagenomic binning, comparative biology and taxonomic classification.</title>
        <authorList>
            <person name="Goeker M."/>
        </authorList>
    </citation>
    <scope>NUCLEOTIDE SEQUENCE [LARGE SCALE GENOMIC DNA]</scope>
    <source>
        <strain evidence="21">DSM 105040</strain>
    </source>
</reference>
<accession>A0A840CF44</accession>
<evidence type="ECO:0000256" key="5">
    <source>
        <dbReference type="ARBA" id="ARBA00022475"/>
    </source>
</evidence>
<sequence>MTQNFQNFSPKLSAQTQPEDADVIDLGALLAALWRGKWLIILVAAIAVLIGGYFAFFVATPLYRSTAVVILETREESIVNLDSVLGGLSDETSVVNSEVEVLKSRGLMGKVVQRLDLTNDPEFNTTLQTPKLSSRIKGGLSSQIKGLLRLSQPAAALPSEDVAKRTTDSTIDTLLGKVSIRNVPASLVFQITVESEDARKAARIADTIVDVYILNQLEVKFEATEQATSWLSDRVAELQVELEASEAKVKDFNADADLISVEALQGLERQLKELRDRVNSAAITEENARQRVAALRAATSRPAQAEVADDTQLDRLIARADTDPATAQAFDTRFAQIEIRAELEASRALSQLRALRTSQAELEAQIERQSQDLITLQQLTREAEASRILYEYFLARLKETSAQQGIQQADSRVLSNAVVPRGPSAPRESLILAMSGILGLMLGSGTVLLREARNNSFRSSRELEQHTGYTVMGQIPLIPARNRKSVLSYLAEKPTSAAAEAVRNLRTSILLSNVDTPPKVILVTSSLPGEGKTNNSMALAQNLVGMGKKVLLIEGDIRRRAFSEYFEGVPERGLISVLSGEARLEDVLHHDSRLGADLLVGERTTTNAADLFSSESFRSFIRDMSARYDFLVIDTPPVLIVPDARVIAQVADAILFTVKWDSTSKQQVEEALHMFESVNQKVTGLILNQIDPKGMKRYGYGGKYGSYAAYGTKYYRN</sequence>
<keyword evidence="12 17" id="KW-1133">Transmembrane helix</keyword>
<evidence type="ECO:0000256" key="16">
    <source>
        <dbReference type="SAM" id="Coils"/>
    </source>
</evidence>
<evidence type="ECO:0000259" key="20">
    <source>
        <dbReference type="Pfam" id="PF13807"/>
    </source>
</evidence>
<evidence type="ECO:0000256" key="11">
    <source>
        <dbReference type="ARBA" id="ARBA00022840"/>
    </source>
</evidence>
<evidence type="ECO:0000256" key="12">
    <source>
        <dbReference type="ARBA" id="ARBA00022989"/>
    </source>
</evidence>
<protein>
    <recommendedName>
        <fullName evidence="4">non-specific protein-tyrosine kinase</fullName>
        <ecNumber evidence="4">2.7.10.2</ecNumber>
    </recommendedName>
</protein>
<evidence type="ECO:0000256" key="1">
    <source>
        <dbReference type="ARBA" id="ARBA00004429"/>
    </source>
</evidence>
<feature type="domain" description="Polysaccharide chain length determinant N-terminal" evidence="18">
    <location>
        <begin position="24"/>
        <end position="114"/>
    </location>
</feature>
<dbReference type="RefSeq" id="WP_054539613.1">
    <property type="nucleotide sequence ID" value="NZ_JACIEQ010000005.1"/>
</dbReference>
<evidence type="ECO:0000256" key="9">
    <source>
        <dbReference type="ARBA" id="ARBA00022741"/>
    </source>
</evidence>
<evidence type="ECO:0000256" key="7">
    <source>
        <dbReference type="ARBA" id="ARBA00022679"/>
    </source>
</evidence>
<dbReference type="Pfam" id="PF02706">
    <property type="entry name" value="Wzz"/>
    <property type="match status" value="1"/>
</dbReference>
<dbReference type="Pfam" id="PF13614">
    <property type="entry name" value="AAA_31"/>
    <property type="match status" value="1"/>
</dbReference>
<dbReference type="Proteomes" id="UP000585681">
    <property type="component" value="Unassembled WGS sequence"/>
</dbReference>
<keyword evidence="7" id="KW-0808">Transferase</keyword>
<keyword evidence="9" id="KW-0547">Nucleotide-binding</keyword>
<dbReference type="InterPro" id="IPR025669">
    <property type="entry name" value="AAA_dom"/>
</dbReference>
<keyword evidence="14" id="KW-0829">Tyrosine-protein kinase</keyword>
<dbReference type="EMBL" id="JACIEQ010000005">
    <property type="protein sequence ID" value="MBB4023433.1"/>
    <property type="molecule type" value="Genomic_DNA"/>
</dbReference>
<dbReference type="SUPFAM" id="SSF52540">
    <property type="entry name" value="P-loop containing nucleoside triphosphate hydrolases"/>
    <property type="match status" value="1"/>
</dbReference>
<evidence type="ECO:0000256" key="13">
    <source>
        <dbReference type="ARBA" id="ARBA00023136"/>
    </source>
</evidence>
<comment type="caution">
    <text evidence="21">The sequence shown here is derived from an EMBL/GenBank/DDBJ whole genome shotgun (WGS) entry which is preliminary data.</text>
</comment>
<comment type="similarity">
    <text evidence="3">Belongs to the etk/wzc family.</text>
</comment>
<feature type="coiled-coil region" evidence="16">
    <location>
        <begin position="345"/>
        <end position="379"/>
    </location>
</feature>
<keyword evidence="8 17" id="KW-0812">Transmembrane</keyword>
<dbReference type="NCBIfam" id="TIGR01007">
    <property type="entry name" value="eps_fam"/>
    <property type="match status" value="1"/>
</dbReference>
<keyword evidence="11" id="KW-0067">ATP-binding</keyword>
<evidence type="ECO:0000313" key="21">
    <source>
        <dbReference type="EMBL" id="MBB4023433.1"/>
    </source>
</evidence>
<dbReference type="GO" id="GO:0004715">
    <property type="term" value="F:non-membrane spanning protein tyrosine kinase activity"/>
    <property type="evidence" value="ECO:0007669"/>
    <property type="project" value="UniProtKB-EC"/>
</dbReference>
<dbReference type="GO" id="GO:0005886">
    <property type="term" value="C:plasma membrane"/>
    <property type="evidence" value="ECO:0007669"/>
    <property type="project" value="UniProtKB-SubCell"/>
</dbReference>
<dbReference type="Pfam" id="PF13807">
    <property type="entry name" value="GNVR"/>
    <property type="match status" value="1"/>
</dbReference>
<dbReference type="GO" id="GO:0005524">
    <property type="term" value="F:ATP binding"/>
    <property type="evidence" value="ECO:0007669"/>
    <property type="project" value="UniProtKB-KW"/>
</dbReference>
<feature type="domain" description="Tyrosine-protein kinase G-rich" evidence="20">
    <location>
        <begin position="376"/>
        <end position="452"/>
    </location>
</feature>
<comment type="similarity">
    <text evidence="2">Belongs to the CpsD/CapB family.</text>
</comment>
<comment type="subcellular location">
    <subcellularLocation>
        <location evidence="1">Cell inner membrane</location>
        <topology evidence="1">Multi-pass membrane protein</topology>
    </subcellularLocation>
</comment>
<evidence type="ECO:0000256" key="4">
    <source>
        <dbReference type="ARBA" id="ARBA00011903"/>
    </source>
</evidence>
<dbReference type="InterPro" id="IPR027417">
    <property type="entry name" value="P-loop_NTPase"/>
</dbReference>
<evidence type="ECO:0000256" key="17">
    <source>
        <dbReference type="SAM" id="Phobius"/>
    </source>
</evidence>
<evidence type="ECO:0000313" key="22">
    <source>
        <dbReference type="Proteomes" id="UP000585681"/>
    </source>
</evidence>
<gene>
    <name evidence="21" type="ORF">GGR17_003262</name>
</gene>
<dbReference type="AlphaFoldDB" id="A0A840CF44"/>
<evidence type="ECO:0000256" key="15">
    <source>
        <dbReference type="ARBA" id="ARBA00051245"/>
    </source>
</evidence>
<keyword evidence="16" id="KW-0175">Coiled coil</keyword>
<evidence type="ECO:0000256" key="8">
    <source>
        <dbReference type="ARBA" id="ARBA00022692"/>
    </source>
</evidence>
<feature type="domain" description="AAA" evidence="19">
    <location>
        <begin position="519"/>
        <end position="681"/>
    </location>
</feature>
<dbReference type="Gene3D" id="3.40.50.300">
    <property type="entry name" value="P-loop containing nucleotide triphosphate hydrolases"/>
    <property type="match status" value="1"/>
</dbReference>
<dbReference type="EC" id="2.7.10.2" evidence="4"/>
<keyword evidence="10" id="KW-0418">Kinase</keyword>
<proteinExistence type="inferred from homology"/>
<evidence type="ECO:0000256" key="6">
    <source>
        <dbReference type="ARBA" id="ARBA00022519"/>
    </source>
</evidence>
<dbReference type="CDD" id="cd05387">
    <property type="entry name" value="BY-kinase"/>
    <property type="match status" value="1"/>
</dbReference>
<dbReference type="InterPro" id="IPR050445">
    <property type="entry name" value="Bact_polysacc_biosynth/exp"/>
</dbReference>
<evidence type="ECO:0000256" key="14">
    <source>
        <dbReference type="ARBA" id="ARBA00023137"/>
    </source>
</evidence>
<keyword evidence="13 17" id="KW-0472">Membrane</keyword>
<organism evidence="21 22">
    <name type="scientific">Actibacterium naphthalenivorans</name>
    <dbReference type="NCBI Taxonomy" id="1614693"/>
    <lineage>
        <taxon>Bacteria</taxon>
        <taxon>Pseudomonadati</taxon>
        <taxon>Pseudomonadota</taxon>
        <taxon>Alphaproteobacteria</taxon>
        <taxon>Rhodobacterales</taxon>
        <taxon>Roseobacteraceae</taxon>
        <taxon>Actibacterium</taxon>
    </lineage>
</organism>
<keyword evidence="5" id="KW-1003">Cell membrane</keyword>
<dbReference type="InterPro" id="IPR003856">
    <property type="entry name" value="LPS_length_determ_N"/>
</dbReference>
<evidence type="ECO:0000256" key="2">
    <source>
        <dbReference type="ARBA" id="ARBA00007316"/>
    </source>
</evidence>
<dbReference type="InterPro" id="IPR032807">
    <property type="entry name" value="GNVR"/>
</dbReference>
<dbReference type="PANTHER" id="PTHR32309">
    <property type="entry name" value="TYROSINE-PROTEIN KINASE"/>
    <property type="match status" value="1"/>
</dbReference>
<feature type="coiled-coil region" evidence="16">
    <location>
        <begin position="235"/>
        <end position="291"/>
    </location>
</feature>